<sequence>MVALTYILSMSFSWLLIFSKTPLTMAALIILQAFMVSFITFMFLLSSWFSFILFMVFISAMMVIFVYVSSLASNDFFTAPSPYLLLILFSVPFVIIFMALVPTSVPNQSHSQIFLSDLHLGSMVTYKLYSSYILATTIFLIIYLLVALIVVAKNSSSSKGALRALNP</sequence>
<evidence type="ECO:0000313" key="2">
    <source>
        <dbReference type="EMBL" id="QDS78460.1"/>
    </source>
</evidence>
<evidence type="ECO:0000256" key="1">
    <source>
        <dbReference type="SAM" id="Phobius"/>
    </source>
</evidence>
<dbReference type="EMBL" id="MK354235">
    <property type="protein sequence ID" value="QDS78460.1"/>
    <property type="molecule type" value="Genomic_DNA"/>
</dbReference>
<keyword evidence="1" id="KW-0472">Membrane</keyword>
<keyword evidence="1" id="KW-1133">Transmembrane helix</keyword>
<dbReference type="AlphaFoldDB" id="A0A517LS50"/>
<name>A0A517LS50_9CRUS</name>
<keyword evidence="2" id="KW-0496">Mitochondrion</keyword>
<reference evidence="2" key="1">
    <citation type="submission" date="2019-01" db="EMBL/GenBank/DDBJ databases">
        <title>The complete mitochondrial genomes of Gammarus pisinnus and Gammarus lacustris.</title>
        <authorList>
            <person name="Sun S."/>
        </authorList>
    </citation>
    <scope>NUCLEOTIDE SEQUENCE</scope>
</reference>
<organism evidence="2">
    <name type="scientific">Gammarus lacustris</name>
    <dbReference type="NCBI Taxonomy" id="52639"/>
    <lineage>
        <taxon>Eukaryota</taxon>
        <taxon>Metazoa</taxon>
        <taxon>Ecdysozoa</taxon>
        <taxon>Arthropoda</taxon>
        <taxon>Crustacea</taxon>
        <taxon>Multicrustacea</taxon>
        <taxon>Malacostraca</taxon>
        <taxon>Eumalacostraca</taxon>
        <taxon>Peracarida</taxon>
        <taxon>Amphipoda</taxon>
        <taxon>Senticaudata</taxon>
        <taxon>Gammarida</taxon>
        <taxon>Gammaridira</taxon>
        <taxon>Gammaroidea</taxon>
        <taxon>Gammaridae</taxon>
        <taxon>Gammarus</taxon>
    </lineage>
</organism>
<geneLocation type="mitochondrion" evidence="2"/>
<feature type="transmembrane region" description="Helical" evidence="1">
    <location>
        <begin position="83"/>
        <end position="101"/>
    </location>
</feature>
<gene>
    <name evidence="2" type="primary">nad6</name>
</gene>
<dbReference type="SMR" id="A0A517LS50"/>
<proteinExistence type="predicted"/>
<accession>A0A517LS50</accession>
<protein>
    <submittedName>
        <fullName evidence="2">NADH dehydrogenase subunit 6</fullName>
    </submittedName>
</protein>
<keyword evidence="1" id="KW-0812">Transmembrane</keyword>
<feature type="transmembrane region" description="Helical" evidence="1">
    <location>
        <begin position="129"/>
        <end position="152"/>
    </location>
</feature>
<feature type="transmembrane region" description="Helical" evidence="1">
    <location>
        <begin position="51"/>
        <end position="71"/>
    </location>
</feature>
<feature type="transmembrane region" description="Helical" evidence="1">
    <location>
        <begin position="21"/>
        <end position="45"/>
    </location>
</feature>